<feature type="binding site" evidence="6">
    <location>
        <position position="190"/>
    </location>
    <ligand>
        <name>S-adenosyl-L-methionine</name>
        <dbReference type="ChEBI" id="CHEBI:59789"/>
    </ligand>
</feature>
<dbReference type="Proteomes" id="UP001239019">
    <property type="component" value="Unassembled WGS sequence"/>
</dbReference>
<evidence type="ECO:0000256" key="5">
    <source>
        <dbReference type="ARBA" id="ARBA00022691"/>
    </source>
</evidence>
<dbReference type="InterPro" id="IPR029063">
    <property type="entry name" value="SAM-dependent_MTases_sf"/>
</dbReference>
<name>A0ABU0W852_9GAMM</name>
<dbReference type="EC" id="2.1.1.-" evidence="6"/>
<evidence type="ECO:0000256" key="6">
    <source>
        <dbReference type="HAMAP-Rule" id="MF_00735"/>
    </source>
</evidence>
<comment type="function">
    <text evidence="6">Methylates ribosomal protein L11.</text>
</comment>
<proteinExistence type="inferred from homology"/>
<feature type="binding site" evidence="6">
    <location>
        <position position="147"/>
    </location>
    <ligand>
        <name>S-adenosyl-L-methionine</name>
        <dbReference type="ChEBI" id="CHEBI:59789"/>
    </ligand>
</feature>
<dbReference type="PANTHER" id="PTHR43648:SF1">
    <property type="entry name" value="ELECTRON TRANSFER FLAVOPROTEIN BETA SUBUNIT LYSINE METHYLTRANSFERASE"/>
    <property type="match status" value="1"/>
</dbReference>
<dbReference type="GO" id="GO:0005840">
    <property type="term" value="C:ribosome"/>
    <property type="evidence" value="ECO:0007669"/>
    <property type="project" value="UniProtKB-KW"/>
</dbReference>
<evidence type="ECO:0000313" key="8">
    <source>
        <dbReference type="Proteomes" id="UP001239019"/>
    </source>
</evidence>
<comment type="catalytic activity">
    <reaction evidence="6">
        <text>L-lysyl-[protein] + 3 S-adenosyl-L-methionine = N(6),N(6),N(6)-trimethyl-L-lysyl-[protein] + 3 S-adenosyl-L-homocysteine + 3 H(+)</text>
        <dbReference type="Rhea" id="RHEA:54192"/>
        <dbReference type="Rhea" id="RHEA-COMP:9752"/>
        <dbReference type="Rhea" id="RHEA-COMP:13826"/>
        <dbReference type="ChEBI" id="CHEBI:15378"/>
        <dbReference type="ChEBI" id="CHEBI:29969"/>
        <dbReference type="ChEBI" id="CHEBI:57856"/>
        <dbReference type="ChEBI" id="CHEBI:59789"/>
        <dbReference type="ChEBI" id="CHEBI:61961"/>
    </reaction>
</comment>
<dbReference type="CDD" id="cd02440">
    <property type="entry name" value="AdoMet_MTases"/>
    <property type="match status" value="1"/>
</dbReference>
<dbReference type="NCBIfam" id="TIGR00406">
    <property type="entry name" value="prmA"/>
    <property type="match status" value="1"/>
</dbReference>
<dbReference type="GO" id="GO:0008168">
    <property type="term" value="F:methyltransferase activity"/>
    <property type="evidence" value="ECO:0007669"/>
    <property type="project" value="UniProtKB-KW"/>
</dbReference>
<dbReference type="EMBL" id="JAVDDT010000003">
    <property type="protein sequence ID" value="MDQ2069640.1"/>
    <property type="molecule type" value="Genomic_DNA"/>
</dbReference>
<evidence type="ECO:0000256" key="2">
    <source>
        <dbReference type="ARBA" id="ARBA00022490"/>
    </source>
</evidence>
<reference evidence="7 8" key="1">
    <citation type="submission" date="2023-08" db="EMBL/GenBank/DDBJ databases">
        <title>Whole-genome sequencing of halo(alkali)philic microorganisms from hypersaline lakes.</title>
        <authorList>
            <person name="Sorokin D.Y."/>
            <person name="Abbas B."/>
            <person name="Merkel A.Y."/>
        </authorList>
    </citation>
    <scope>NUCLEOTIDE SEQUENCE [LARGE SCALE GENOMIC DNA]</scope>
    <source>
        <strain evidence="7 8">AB-CW4</strain>
    </source>
</reference>
<organism evidence="7 8">
    <name type="scientific">Natronospira bacteriovora</name>
    <dbReference type="NCBI Taxonomy" id="3069753"/>
    <lineage>
        <taxon>Bacteria</taxon>
        <taxon>Pseudomonadati</taxon>
        <taxon>Pseudomonadota</taxon>
        <taxon>Gammaproteobacteria</taxon>
        <taxon>Natronospirales</taxon>
        <taxon>Natronospiraceae</taxon>
        <taxon>Natronospira</taxon>
    </lineage>
</organism>
<dbReference type="Gene3D" id="3.40.50.150">
    <property type="entry name" value="Vaccinia Virus protein VP39"/>
    <property type="match status" value="1"/>
</dbReference>
<dbReference type="PIRSF" id="PIRSF000401">
    <property type="entry name" value="RPL11_MTase"/>
    <property type="match status" value="1"/>
</dbReference>
<feature type="binding site" evidence="6">
    <location>
        <position position="231"/>
    </location>
    <ligand>
        <name>S-adenosyl-L-methionine</name>
        <dbReference type="ChEBI" id="CHEBI:59789"/>
    </ligand>
</feature>
<keyword evidence="7" id="KW-0689">Ribosomal protein</keyword>
<protein>
    <recommendedName>
        <fullName evidence="6">Ribosomal protein L11 methyltransferase</fullName>
        <shortName evidence="6">L11 Mtase</shortName>
        <ecNumber evidence="6">2.1.1.-</ecNumber>
    </recommendedName>
</protein>
<dbReference type="SUPFAM" id="SSF53335">
    <property type="entry name" value="S-adenosyl-L-methionine-dependent methyltransferases"/>
    <property type="match status" value="1"/>
</dbReference>
<keyword evidence="5 6" id="KW-0949">S-adenosyl-L-methionine</keyword>
<dbReference type="Pfam" id="PF06325">
    <property type="entry name" value="PrmA"/>
    <property type="match status" value="1"/>
</dbReference>
<comment type="subcellular location">
    <subcellularLocation>
        <location evidence="6">Cytoplasm</location>
    </subcellularLocation>
</comment>
<keyword evidence="3 6" id="KW-0489">Methyltransferase</keyword>
<evidence type="ECO:0000256" key="4">
    <source>
        <dbReference type="ARBA" id="ARBA00022679"/>
    </source>
</evidence>
<dbReference type="InterPro" id="IPR004498">
    <property type="entry name" value="Ribosomal_PrmA_MeTrfase"/>
</dbReference>
<evidence type="ECO:0000256" key="1">
    <source>
        <dbReference type="ARBA" id="ARBA00009741"/>
    </source>
</evidence>
<dbReference type="GO" id="GO:0032259">
    <property type="term" value="P:methylation"/>
    <property type="evidence" value="ECO:0007669"/>
    <property type="project" value="UniProtKB-KW"/>
</dbReference>
<keyword evidence="4 6" id="KW-0808">Transferase</keyword>
<accession>A0ABU0W852</accession>
<sequence>MPWIKLTIDASEVAPANVELVLESLGANAITLEDAGDDPQLEPGVGETPLWRETRVSGLFPAEQDVTALKQSLAELWPGKTMPRLTVDALEDRDWTLAWADHARVTAYGDRLWACPDAEAHPEVPDDAVRLIIPPGLAFGTGSHPTTAMCLEWLNDQVRPGMTVMDYGCGSGILAVAAARLGADRVIAVDNDPQALTATLDNARANGVEDRLGVHLPDDCPDEKVDLLVANILANPLIELAPVLCRHLKAGAGLALTGILSEQADAVAAAYGDNVTGLQRRQREEWVLLQGQRPPAGD</sequence>
<evidence type="ECO:0000256" key="3">
    <source>
        <dbReference type="ARBA" id="ARBA00022603"/>
    </source>
</evidence>
<dbReference type="PANTHER" id="PTHR43648">
    <property type="entry name" value="ELECTRON TRANSFER FLAVOPROTEIN BETA SUBUNIT LYSINE METHYLTRANSFERASE"/>
    <property type="match status" value="1"/>
</dbReference>
<feature type="binding site" evidence="6">
    <location>
        <position position="168"/>
    </location>
    <ligand>
        <name>S-adenosyl-L-methionine</name>
        <dbReference type="ChEBI" id="CHEBI:59789"/>
    </ligand>
</feature>
<comment type="similarity">
    <text evidence="1 6">Belongs to the methyltransferase superfamily. PrmA family.</text>
</comment>
<dbReference type="InterPro" id="IPR050078">
    <property type="entry name" value="Ribosomal_L11_MeTrfase_PrmA"/>
</dbReference>
<keyword evidence="7" id="KW-0687">Ribonucleoprotein</keyword>
<keyword evidence="8" id="KW-1185">Reference proteome</keyword>
<comment type="caution">
    <text evidence="7">The sequence shown here is derived from an EMBL/GenBank/DDBJ whole genome shotgun (WGS) entry which is preliminary data.</text>
</comment>
<gene>
    <name evidence="6 7" type="primary">prmA</name>
    <name evidence="7" type="ORF">RBH19_07130</name>
</gene>
<dbReference type="HAMAP" id="MF_00735">
    <property type="entry name" value="Methyltr_PrmA"/>
    <property type="match status" value="1"/>
</dbReference>
<evidence type="ECO:0000313" key="7">
    <source>
        <dbReference type="EMBL" id="MDQ2069640.1"/>
    </source>
</evidence>
<dbReference type="RefSeq" id="WP_306728137.1">
    <property type="nucleotide sequence ID" value="NZ_JAVDDT010000003.1"/>
</dbReference>
<keyword evidence="2 6" id="KW-0963">Cytoplasm</keyword>